<dbReference type="GeneID" id="103271610"/>
<feature type="compositionally biased region" description="Basic and acidic residues" evidence="4">
    <location>
        <begin position="118"/>
        <end position="127"/>
    </location>
</feature>
<dbReference type="InterPro" id="IPR036872">
    <property type="entry name" value="CH_dom_sf"/>
</dbReference>
<dbReference type="Gene3D" id="1.10.418.10">
    <property type="entry name" value="Calponin-like domain"/>
    <property type="match status" value="1"/>
</dbReference>
<dbReference type="SMART" id="SM00033">
    <property type="entry name" value="CH"/>
    <property type="match status" value="1"/>
</dbReference>
<dbReference type="PANTHER" id="PTHR23167:SF37">
    <property type="entry name" value="SMOOTHELIN-LIKE PROTEIN 2"/>
    <property type="match status" value="1"/>
</dbReference>
<feature type="compositionally biased region" description="Polar residues" evidence="4">
    <location>
        <begin position="56"/>
        <end position="84"/>
    </location>
</feature>
<feature type="region of interest" description="Disordered" evidence="4">
    <location>
        <begin position="1"/>
        <end position="20"/>
    </location>
</feature>
<organism evidence="6 7">
    <name type="scientific">Carlito syrichta</name>
    <name type="common">Philippine tarsier</name>
    <name type="synonym">Tarsius syrichta</name>
    <dbReference type="NCBI Taxonomy" id="1868482"/>
    <lineage>
        <taxon>Eukaryota</taxon>
        <taxon>Metazoa</taxon>
        <taxon>Chordata</taxon>
        <taxon>Craniata</taxon>
        <taxon>Vertebrata</taxon>
        <taxon>Euteleostomi</taxon>
        <taxon>Mammalia</taxon>
        <taxon>Eutheria</taxon>
        <taxon>Euarchontoglires</taxon>
        <taxon>Primates</taxon>
        <taxon>Haplorrhini</taxon>
        <taxon>Tarsiiformes</taxon>
        <taxon>Tarsiidae</taxon>
        <taxon>Carlito</taxon>
    </lineage>
</organism>
<feature type="domain" description="Calponin-homology (CH)" evidence="5">
    <location>
        <begin position="176"/>
        <end position="283"/>
    </location>
</feature>
<dbReference type="FunFam" id="1.10.418.10:FF:000009">
    <property type="entry name" value="smoothelin isoform X2"/>
    <property type="match status" value="1"/>
</dbReference>
<sequence>MFPAPEPPKPRPMSLSLRLPHQPVTAITRVSERFSGETSAAVLSPTSAAILGGFSPSPSEATTPWTPSPSEKNSSFTRSLSSSGYGAVMASKHDSPPLVTPPQSPVSMQPPATIQAHRQGERRRELVRSQTLPRTSGAQARKALFEKWEQDTAGKGKGETRAKLKRSQSFGVASASSIKQILLEWCRSKTLGYQHVDLQNFSSSWSDGMAFCALVHSFFPDAFDYNALSPTQRQKNFELAFTMAENLANCERLIEVEDMMVMGRKPDPMCVFTYVQSLYNHLRRFE</sequence>
<evidence type="ECO:0000313" key="6">
    <source>
        <dbReference type="Proteomes" id="UP000189704"/>
    </source>
</evidence>
<dbReference type="Proteomes" id="UP000189704">
    <property type="component" value="Unplaced"/>
</dbReference>
<keyword evidence="1" id="KW-0597">Phosphoprotein</keyword>
<comment type="similarity">
    <text evidence="3">Belongs to the smoothelin family.</text>
</comment>
<proteinExistence type="inferred from homology"/>
<keyword evidence="2" id="KW-0175">Coiled coil</keyword>
<dbReference type="Pfam" id="PF00307">
    <property type="entry name" value="CH"/>
    <property type="match status" value="1"/>
</dbReference>
<accession>A0A1U7UN39</accession>
<evidence type="ECO:0000259" key="5">
    <source>
        <dbReference type="PROSITE" id="PS50021"/>
    </source>
</evidence>
<evidence type="ECO:0000313" key="7">
    <source>
        <dbReference type="RefSeq" id="XP_008067276.1"/>
    </source>
</evidence>
<dbReference type="STRING" id="1868482.ENSTSYP00000033693"/>
<reference evidence="7" key="1">
    <citation type="submission" date="2025-08" db="UniProtKB">
        <authorList>
            <consortium name="RefSeq"/>
        </authorList>
    </citation>
    <scope>IDENTIFICATION</scope>
</reference>
<evidence type="ECO:0000256" key="4">
    <source>
        <dbReference type="SAM" id="MobiDB-lite"/>
    </source>
</evidence>
<dbReference type="PROSITE" id="PS50021">
    <property type="entry name" value="CH"/>
    <property type="match status" value="1"/>
</dbReference>
<evidence type="ECO:0000256" key="1">
    <source>
        <dbReference type="ARBA" id="ARBA00022553"/>
    </source>
</evidence>
<dbReference type="InterPro" id="IPR050540">
    <property type="entry name" value="F-actin_Monoox_Mical"/>
</dbReference>
<dbReference type="RefSeq" id="XP_008067276.1">
    <property type="nucleotide sequence ID" value="XM_008069085.1"/>
</dbReference>
<keyword evidence="6" id="KW-1185">Reference proteome</keyword>
<dbReference type="CDD" id="cd21261">
    <property type="entry name" value="CH_SMTNL2"/>
    <property type="match status" value="1"/>
</dbReference>
<dbReference type="PANTHER" id="PTHR23167">
    <property type="entry name" value="CALPONIN HOMOLOGY DOMAIN-CONTAINING PROTEIN DDB_G0272472-RELATED"/>
    <property type="match status" value="1"/>
</dbReference>
<gene>
    <name evidence="7" type="primary">SMTNL2</name>
</gene>
<dbReference type="InterPro" id="IPR001715">
    <property type="entry name" value="CH_dom"/>
</dbReference>
<dbReference type="SUPFAM" id="SSF47576">
    <property type="entry name" value="Calponin-homology domain, CH-domain"/>
    <property type="match status" value="1"/>
</dbReference>
<dbReference type="CTD" id="342527"/>
<dbReference type="KEGG" id="csyr:103271610"/>
<feature type="compositionally biased region" description="Pro residues" evidence="4">
    <location>
        <begin position="1"/>
        <end position="11"/>
    </location>
</feature>
<feature type="region of interest" description="Disordered" evidence="4">
    <location>
        <begin position="51"/>
        <end position="130"/>
    </location>
</feature>
<name>A0A1U7UN39_CARSF</name>
<evidence type="ECO:0000256" key="3">
    <source>
        <dbReference type="ARBA" id="ARBA00061655"/>
    </source>
</evidence>
<protein>
    <submittedName>
        <fullName evidence="7">Smoothelin-like protein 2</fullName>
    </submittedName>
</protein>
<dbReference type="AlphaFoldDB" id="A0A1U7UN39"/>
<evidence type="ECO:0000256" key="2">
    <source>
        <dbReference type="ARBA" id="ARBA00023054"/>
    </source>
</evidence>
<dbReference type="OrthoDB" id="21607at2759"/>